<accession>A0A819SX52</accession>
<dbReference type="InterPro" id="IPR003961">
    <property type="entry name" value="FN3_dom"/>
</dbReference>
<protein>
    <recommendedName>
        <fullName evidence="1">Protein kinase domain-containing protein</fullName>
    </recommendedName>
</protein>
<evidence type="ECO:0000313" key="2">
    <source>
        <dbReference type="EMBL" id="CAF4066127.1"/>
    </source>
</evidence>
<gene>
    <name evidence="2" type="ORF">OTI717_LOCUS32406</name>
</gene>
<sequence length="384" mass="43942">MDILSHLHDLNILQLYDAYETDKMLAIGLDKHIVHLDIKSDNVSIDDRHGSICVQLLGFSNAHHLTGSTNKLIIHRYPISLHTDIWNIGILTYLLLDSQTPIIDSNDFETLQNIRVYSRQLHDREYRRTLTRTLPTISDIASMKGDLESDGDEREKNYNDKYLQTRARWTSRKVSFDEYDHAIHHRPSSADEEHLTSSSYLLSMADANFPIRMGGYRRSSYQNRYASSEYLSALPVAPVERFPARDTVKKRLHRRTSKSPAHGYGLSAKYGSTSRLSPFSAGITRAPTFTREFQAQGLATVFKEKLVDKSFIIDSTVIYSPLYDANNKINGFHVNCKAREDLNWTQSTFTNKESALIHGLKSSPSTYYHFCVSFINRMDISAYS</sequence>
<evidence type="ECO:0000313" key="3">
    <source>
        <dbReference type="Proteomes" id="UP000663823"/>
    </source>
</evidence>
<dbReference type="InterPro" id="IPR036116">
    <property type="entry name" value="FN3_sf"/>
</dbReference>
<organism evidence="2 3">
    <name type="scientific">Rotaria sordida</name>
    <dbReference type="NCBI Taxonomy" id="392033"/>
    <lineage>
        <taxon>Eukaryota</taxon>
        <taxon>Metazoa</taxon>
        <taxon>Spiralia</taxon>
        <taxon>Gnathifera</taxon>
        <taxon>Rotifera</taxon>
        <taxon>Eurotatoria</taxon>
        <taxon>Bdelloidea</taxon>
        <taxon>Philodinida</taxon>
        <taxon>Philodinidae</taxon>
        <taxon>Rotaria</taxon>
    </lineage>
</organism>
<dbReference type="Gene3D" id="1.10.510.10">
    <property type="entry name" value="Transferase(Phosphotransferase) domain 1"/>
    <property type="match status" value="1"/>
</dbReference>
<name>A0A819SX52_9BILA</name>
<dbReference type="InterPro" id="IPR000719">
    <property type="entry name" value="Prot_kinase_dom"/>
</dbReference>
<dbReference type="AlphaFoldDB" id="A0A819SX52"/>
<dbReference type="GO" id="GO:0004672">
    <property type="term" value="F:protein kinase activity"/>
    <property type="evidence" value="ECO:0007669"/>
    <property type="project" value="InterPro"/>
</dbReference>
<dbReference type="Proteomes" id="UP000663823">
    <property type="component" value="Unassembled WGS sequence"/>
</dbReference>
<dbReference type="PROSITE" id="PS50011">
    <property type="entry name" value="PROTEIN_KINASE_DOM"/>
    <property type="match status" value="1"/>
</dbReference>
<evidence type="ECO:0000259" key="1">
    <source>
        <dbReference type="PROSITE" id="PS50011"/>
    </source>
</evidence>
<dbReference type="SUPFAM" id="SSF49265">
    <property type="entry name" value="Fibronectin type III"/>
    <property type="match status" value="1"/>
</dbReference>
<dbReference type="EMBL" id="CAJOAX010009950">
    <property type="protein sequence ID" value="CAF4066127.1"/>
    <property type="molecule type" value="Genomic_DNA"/>
</dbReference>
<dbReference type="InterPro" id="IPR013783">
    <property type="entry name" value="Ig-like_fold"/>
</dbReference>
<comment type="caution">
    <text evidence="2">The sequence shown here is derived from an EMBL/GenBank/DDBJ whole genome shotgun (WGS) entry which is preliminary data.</text>
</comment>
<reference evidence="2" key="1">
    <citation type="submission" date="2021-02" db="EMBL/GenBank/DDBJ databases">
        <authorList>
            <person name="Nowell W R."/>
        </authorList>
    </citation>
    <scope>NUCLEOTIDE SEQUENCE</scope>
</reference>
<dbReference type="GO" id="GO:0005524">
    <property type="term" value="F:ATP binding"/>
    <property type="evidence" value="ECO:0007669"/>
    <property type="project" value="InterPro"/>
</dbReference>
<dbReference type="Gene3D" id="2.60.40.10">
    <property type="entry name" value="Immunoglobulins"/>
    <property type="match status" value="1"/>
</dbReference>
<dbReference type="InterPro" id="IPR011009">
    <property type="entry name" value="Kinase-like_dom_sf"/>
</dbReference>
<dbReference type="SUPFAM" id="SSF56112">
    <property type="entry name" value="Protein kinase-like (PK-like)"/>
    <property type="match status" value="1"/>
</dbReference>
<proteinExistence type="predicted"/>
<dbReference type="CDD" id="cd00063">
    <property type="entry name" value="FN3"/>
    <property type="match status" value="1"/>
</dbReference>
<feature type="domain" description="Protein kinase" evidence="1">
    <location>
        <begin position="1"/>
        <end position="201"/>
    </location>
</feature>